<dbReference type="AlphaFoldDB" id="A0A176XHV2"/>
<comment type="caution">
    <text evidence="1">The sequence shown here is derived from an EMBL/GenBank/DDBJ whole genome shotgun (WGS) entry which is preliminary data.</text>
</comment>
<protein>
    <submittedName>
        <fullName evidence="1">Uncharacterized protein</fullName>
    </submittedName>
</protein>
<organism evidence="1 2">
    <name type="scientific">Agrobacterium tumefaciens</name>
    <dbReference type="NCBI Taxonomy" id="358"/>
    <lineage>
        <taxon>Bacteria</taxon>
        <taxon>Pseudomonadati</taxon>
        <taxon>Pseudomonadota</taxon>
        <taxon>Alphaproteobacteria</taxon>
        <taxon>Hyphomicrobiales</taxon>
        <taxon>Rhizobiaceae</taxon>
        <taxon>Rhizobium/Agrobacterium group</taxon>
        <taxon>Agrobacterium</taxon>
        <taxon>Agrobacterium tumefaciens complex</taxon>
    </lineage>
</organism>
<sequence>MRQEPSDLGKMCTEITADRVSQRDLNDCYDSHQVKAEVQRFLVELYCGPAAVSSFSLLRISGRQRFGDVGVIGILNRNYLLVKSA</sequence>
<evidence type="ECO:0000313" key="2">
    <source>
        <dbReference type="Proteomes" id="UP000077098"/>
    </source>
</evidence>
<reference evidence="1 2" key="1">
    <citation type="submission" date="2016-05" db="EMBL/GenBank/DDBJ databases">
        <authorList>
            <person name="Lavstsen T."/>
            <person name="Jespersen J.S."/>
        </authorList>
    </citation>
    <scope>NUCLEOTIDE SEQUENCE [LARGE SCALE GENOMIC DNA]</scope>
    <source>
        <strain evidence="1 2">KCJ1736</strain>
    </source>
</reference>
<accession>A0A176XHV2</accession>
<gene>
    <name evidence="1" type="ORF">A7J57_22435</name>
</gene>
<proteinExistence type="predicted"/>
<dbReference type="EMBL" id="LXPS01000006">
    <property type="protein sequence ID" value="OAE48435.1"/>
    <property type="molecule type" value="Genomic_DNA"/>
</dbReference>
<evidence type="ECO:0000313" key="1">
    <source>
        <dbReference type="EMBL" id="OAE48435.1"/>
    </source>
</evidence>
<name>A0A176XHV2_AGRTU</name>
<dbReference type="Proteomes" id="UP000077098">
    <property type="component" value="Unassembled WGS sequence"/>
</dbReference>